<reference evidence="3" key="2">
    <citation type="submission" date="2019-09" db="UniProtKB">
        <authorList>
            <consortium name="WormBaseParasite"/>
        </authorList>
    </citation>
    <scope>IDENTIFICATION</scope>
</reference>
<dbReference type="EMBL" id="UZAH01039419">
    <property type="protein sequence ID" value="VDP56228.1"/>
    <property type="molecule type" value="Genomic_DNA"/>
</dbReference>
<accession>A0A183GU27</accession>
<proteinExistence type="predicted"/>
<evidence type="ECO:0000313" key="2">
    <source>
        <dbReference type="Proteomes" id="UP000050761"/>
    </source>
</evidence>
<accession>A0A3P8FAB6</accession>
<keyword evidence="2" id="KW-1185">Reference proteome</keyword>
<dbReference type="WBParaSite" id="HPBE_0002619701-mRNA-1">
    <property type="protein sequence ID" value="HPBE_0002619701-mRNA-1"/>
    <property type="gene ID" value="HPBE_0002619701"/>
</dbReference>
<organism evidence="2 3">
    <name type="scientific">Heligmosomoides polygyrus</name>
    <name type="common">Parasitic roundworm</name>
    <dbReference type="NCBI Taxonomy" id="6339"/>
    <lineage>
        <taxon>Eukaryota</taxon>
        <taxon>Metazoa</taxon>
        <taxon>Ecdysozoa</taxon>
        <taxon>Nematoda</taxon>
        <taxon>Chromadorea</taxon>
        <taxon>Rhabditida</taxon>
        <taxon>Rhabditina</taxon>
        <taxon>Rhabditomorpha</taxon>
        <taxon>Strongyloidea</taxon>
        <taxon>Heligmosomidae</taxon>
        <taxon>Heligmosomoides</taxon>
    </lineage>
</organism>
<sequence>MLQYIIAGALIFEIIRFLGLPDASTVKYSKPMVSPLKRSEGPPATYVANAAPVPFRCFPGTHM</sequence>
<evidence type="ECO:0000313" key="1">
    <source>
        <dbReference type="EMBL" id="VDP56228.1"/>
    </source>
</evidence>
<protein>
    <submittedName>
        <fullName evidence="3">Integral membrane protein</fullName>
    </submittedName>
</protein>
<gene>
    <name evidence="1" type="ORF">HPBE_LOCUS26196</name>
</gene>
<name>A0A183GU27_HELPZ</name>
<dbReference type="OrthoDB" id="5863205at2759"/>
<reference evidence="1 2" key="1">
    <citation type="submission" date="2018-11" db="EMBL/GenBank/DDBJ databases">
        <authorList>
            <consortium name="Pathogen Informatics"/>
        </authorList>
    </citation>
    <scope>NUCLEOTIDE SEQUENCE [LARGE SCALE GENOMIC DNA]</scope>
</reference>
<dbReference type="Proteomes" id="UP000050761">
    <property type="component" value="Unassembled WGS sequence"/>
</dbReference>
<evidence type="ECO:0000313" key="3">
    <source>
        <dbReference type="WBParaSite" id="HPBE_0002619701-mRNA-1"/>
    </source>
</evidence>
<dbReference type="AlphaFoldDB" id="A0A183GU27"/>